<feature type="transmembrane region" description="Helical" evidence="6">
    <location>
        <begin position="20"/>
        <end position="40"/>
    </location>
</feature>
<feature type="transmembrane region" description="Helical" evidence="6">
    <location>
        <begin position="376"/>
        <end position="397"/>
    </location>
</feature>
<evidence type="ECO:0000256" key="2">
    <source>
        <dbReference type="ARBA" id="ARBA00022448"/>
    </source>
</evidence>
<dbReference type="InterPro" id="IPR020846">
    <property type="entry name" value="MFS_dom"/>
</dbReference>
<dbReference type="Gene3D" id="1.20.1250.20">
    <property type="entry name" value="MFS general substrate transporter like domains"/>
    <property type="match status" value="1"/>
</dbReference>
<evidence type="ECO:0000313" key="8">
    <source>
        <dbReference type="EMBL" id="QEE28881.1"/>
    </source>
</evidence>
<evidence type="ECO:0000256" key="4">
    <source>
        <dbReference type="ARBA" id="ARBA00022989"/>
    </source>
</evidence>
<evidence type="ECO:0000256" key="6">
    <source>
        <dbReference type="SAM" id="Phobius"/>
    </source>
</evidence>
<dbReference type="PROSITE" id="PS50850">
    <property type="entry name" value="MFS"/>
    <property type="match status" value="1"/>
</dbReference>
<feature type="transmembrane region" description="Helical" evidence="6">
    <location>
        <begin position="495"/>
        <end position="520"/>
    </location>
</feature>
<feature type="transmembrane region" description="Helical" evidence="6">
    <location>
        <begin position="176"/>
        <end position="198"/>
    </location>
</feature>
<dbReference type="InterPro" id="IPR011701">
    <property type="entry name" value="MFS"/>
</dbReference>
<dbReference type="EMBL" id="CP042806">
    <property type="protein sequence ID" value="QEE28881.1"/>
    <property type="molecule type" value="Genomic_DNA"/>
</dbReference>
<gene>
    <name evidence="8" type="ORF">FTW19_13265</name>
</gene>
<proteinExistence type="predicted"/>
<dbReference type="RefSeq" id="WP_147648079.1">
    <property type="nucleotide sequence ID" value="NZ_CP042806.1"/>
</dbReference>
<dbReference type="PANTHER" id="PTHR42718:SF9">
    <property type="entry name" value="MAJOR FACILITATOR SUPERFAMILY MULTIDRUG TRANSPORTER MFSC"/>
    <property type="match status" value="1"/>
</dbReference>
<name>A0A5B9EEN6_9BACT</name>
<protein>
    <submittedName>
        <fullName evidence="8">MFS transporter</fullName>
    </submittedName>
</protein>
<dbReference type="SUPFAM" id="SSF103473">
    <property type="entry name" value="MFS general substrate transporter"/>
    <property type="match status" value="1"/>
</dbReference>
<keyword evidence="2" id="KW-0813">Transport</keyword>
<sequence>MTSQATNSPETTPVLTVHPYLGVAGVLLGAMIATCTGRLMSVGLADIRGALHLGFDEGSWINTSFNASMMFIGPFSVYLGGLLGPRRVLLACASIFTAASFLIPFSHSLPIVIGLLIVAGLTAGTFYPLTLSFVLRNLPMQFVLLGIAMYATDIIFTTDMAQAWESFFIEHLSWRWIFWNGTILTPLMMVLIHFGIPWQPLPKPQAGHPAPSFRGFLYASLGAALLYVALDQGQRLDWFHSSLILALTITGVFLVLAAVVRHFLLPNPLINYQFLLRRNTLLLALVLISFRFVMLATVVSIPSFLGSVRGFLPLQEAPVLLWVAVPQFILGIAAMALMRRVDPRLILTAGFSLVAIACLMNSRVTSVWAGANFGMSQAAMAIGLALAFNAMVGSIVLEVLNSGALTRPADVLTFAGFFQITRLFGGEMGAALMGHFIPIREQFHSNMLGMKIQLGNTLTDYRLLGLRGAFAHHSTGATATGRAAEVLALQVRQQAFTLAISDSFVLVATCCVACLIVVAFMSTVPTQYGEIIASSVKAK</sequence>
<feature type="transmembrane region" description="Helical" evidence="6">
    <location>
        <begin position="142"/>
        <end position="164"/>
    </location>
</feature>
<accession>A0A5B9EEN6</accession>
<keyword evidence="4 6" id="KW-1133">Transmembrane helix</keyword>
<organism evidence="8 9">
    <name type="scientific">Terriglobus albidus</name>
    <dbReference type="NCBI Taxonomy" id="1592106"/>
    <lineage>
        <taxon>Bacteria</taxon>
        <taxon>Pseudomonadati</taxon>
        <taxon>Acidobacteriota</taxon>
        <taxon>Terriglobia</taxon>
        <taxon>Terriglobales</taxon>
        <taxon>Acidobacteriaceae</taxon>
        <taxon>Terriglobus</taxon>
    </lineage>
</organism>
<feature type="transmembrane region" description="Helical" evidence="6">
    <location>
        <begin position="111"/>
        <end position="135"/>
    </location>
</feature>
<evidence type="ECO:0000256" key="3">
    <source>
        <dbReference type="ARBA" id="ARBA00022692"/>
    </source>
</evidence>
<evidence type="ECO:0000259" key="7">
    <source>
        <dbReference type="PROSITE" id="PS50850"/>
    </source>
</evidence>
<feature type="transmembrane region" description="Helical" evidence="6">
    <location>
        <begin position="281"/>
        <end position="305"/>
    </location>
</feature>
<feature type="transmembrane region" description="Helical" evidence="6">
    <location>
        <begin position="60"/>
        <end position="81"/>
    </location>
</feature>
<keyword evidence="9" id="KW-1185">Reference proteome</keyword>
<comment type="subcellular location">
    <subcellularLocation>
        <location evidence="1">Membrane</location>
        <topology evidence="1">Multi-pass membrane protein</topology>
    </subcellularLocation>
</comment>
<dbReference type="AlphaFoldDB" id="A0A5B9EEN6"/>
<dbReference type="OrthoDB" id="9812221at2"/>
<dbReference type="Proteomes" id="UP000321820">
    <property type="component" value="Chromosome"/>
</dbReference>
<dbReference type="GO" id="GO:0016020">
    <property type="term" value="C:membrane"/>
    <property type="evidence" value="ECO:0007669"/>
    <property type="project" value="UniProtKB-SubCell"/>
</dbReference>
<reference evidence="8 9" key="1">
    <citation type="submission" date="2019-08" db="EMBL/GenBank/DDBJ databases">
        <title>Complete genome sequence of Terriglobus albidus strain ORNL.</title>
        <authorList>
            <person name="Podar M."/>
        </authorList>
    </citation>
    <scope>NUCLEOTIDE SEQUENCE [LARGE SCALE GENOMIC DNA]</scope>
    <source>
        <strain evidence="8 9">ORNL</strain>
    </source>
</reference>
<dbReference type="Pfam" id="PF07690">
    <property type="entry name" value="MFS_1"/>
    <property type="match status" value="1"/>
</dbReference>
<feature type="transmembrane region" description="Helical" evidence="6">
    <location>
        <begin position="210"/>
        <end position="230"/>
    </location>
</feature>
<feature type="transmembrane region" description="Helical" evidence="6">
    <location>
        <begin position="317"/>
        <end position="338"/>
    </location>
</feature>
<feature type="transmembrane region" description="Helical" evidence="6">
    <location>
        <begin position="345"/>
        <end position="364"/>
    </location>
</feature>
<dbReference type="GO" id="GO:0022857">
    <property type="term" value="F:transmembrane transporter activity"/>
    <property type="evidence" value="ECO:0007669"/>
    <property type="project" value="InterPro"/>
</dbReference>
<feature type="domain" description="Major facilitator superfamily (MFS) profile" evidence="7">
    <location>
        <begin position="22"/>
        <end position="526"/>
    </location>
</feature>
<feature type="transmembrane region" description="Helical" evidence="6">
    <location>
        <begin position="88"/>
        <end position="105"/>
    </location>
</feature>
<evidence type="ECO:0000256" key="1">
    <source>
        <dbReference type="ARBA" id="ARBA00004141"/>
    </source>
</evidence>
<dbReference type="InterPro" id="IPR036259">
    <property type="entry name" value="MFS_trans_sf"/>
</dbReference>
<keyword evidence="5 6" id="KW-0472">Membrane</keyword>
<keyword evidence="3 6" id="KW-0812">Transmembrane</keyword>
<dbReference type="KEGG" id="talb:FTW19_13265"/>
<evidence type="ECO:0000313" key="9">
    <source>
        <dbReference type="Proteomes" id="UP000321820"/>
    </source>
</evidence>
<evidence type="ECO:0000256" key="5">
    <source>
        <dbReference type="ARBA" id="ARBA00023136"/>
    </source>
</evidence>
<dbReference type="PANTHER" id="PTHR42718">
    <property type="entry name" value="MAJOR FACILITATOR SUPERFAMILY MULTIDRUG TRANSPORTER MFSC"/>
    <property type="match status" value="1"/>
</dbReference>
<feature type="transmembrane region" description="Helical" evidence="6">
    <location>
        <begin position="242"/>
        <end position="260"/>
    </location>
</feature>